<evidence type="ECO:0000256" key="1">
    <source>
        <dbReference type="SAM" id="SignalP"/>
    </source>
</evidence>
<keyword evidence="1" id="KW-0732">Signal</keyword>
<sequence>MMPMGWTSHFIVLSHFCCLCVLYLLRICTGQCKNALVCLVSTHTLAEERQGYETFHRAVPTILLFLLSSSLPHPFSFYITVDRRLDCIDHYGRT</sequence>
<feature type="signal peptide" evidence="1">
    <location>
        <begin position="1"/>
        <end position="30"/>
    </location>
</feature>
<reference evidence="2" key="1">
    <citation type="submission" date="2019-12" db="EMBL/GenBank/DDBJ databases">
        <title>An insight into the sialome of adult female Ixodes ricinus ticks feeding for 6 days.</title>
        <authorList>
            <person name="Perner J."/>
            <person name="Ribeiro J.M.C."/>
        </authorList>
    </citation>
    <scope>NUCLEOTIDE SEQUENCE</scope>
    <source>
        <strain evidence="2">Semi-engorged</strain>
        <tissue evidence="2">Salivary glands</tissue>
    </source>
</reference>
<dbReference type="EMBL" id="GIFC01005010">
    <property type="protein sequence ID" value="MXU87093.1"/>
    <property type="molecule type" value="Transcribed_RNA"/>
</dbReference>
<protein>
    <submittedName>
        <fullName evidence="2">Putative secreted protein</fullName>
    </submittedName>
</protein>
<name>A0A6B0UHQ1_IXORI</name>
<proteinExistence type="predicted"/>
<accession>A0A6B0UHQ1</accession>
<feature type="chain" id="PRO_5025480822" evidence="1">
    <location>
        <begin position="31"/>
        <end position="94"/>
    </location>
</feature>
<dbReference type="AlphaFoldDB" id="A0A6B0UHQ1"/>
<organism evidence="2">
    <name type="scientific">Ixodes ricinus</name>
    <name type="common">Common tick</name>
    <name type="synonym">Acarus ricinus</name>
    <dbReference type="NCBI Taxonomy" id="34613"/>
    <lineage>
        <taxon>Eukaryota</taxon>
        <taxon>Metazoa</taxon>
        <taxon>Ecdysozoa</taxon>
        <taxon>Arthropoda</taxon>
        <taxon>Chelicerata</taxon>
        <taxon>Arachnida</taxon>
        <taxon>Acari</taxon>
        <taxon>Parasitiformes</taxon>
        <taxon>Ixodida</taxon>
        <taxon>Ixodoidea</taxon>
        <taxon>Ixodidae</taxon>
        <taxon>Ixodinae</taxon>
        <taxon>Ixodes</taxon>
    </lineage>
</organism>
<evidence type="ECO:0000313" key="2">
    <source>
        <dbReference type="EMBL" id="MXU87093.1"/>
    </source>
</evidence>